<keyword evidence="10" id="KW-1185">Reference proteome</keyword>
<protein>
    <recommendedName>
        <fullName evidence="1">type I protein arginine methyltransferase</fullName>
        <ecNumber evidence="1">2.1.1.319</ecNumber>
    </recommendedName>
</protein>
<dbReference type="InterPro" id="IPR013087">
    <property type="entry name" value="Znf_C2H2_type"/>
</dbReference>
<dbReference type="FunFam" id="3.40.50.150:FF:000003">
    <property type="entry name" value="Blast:Protein arginine N-methyltransferase 1"/>
    <property type="match status" value="1"/>
</dbReference>
<dbReference type="AlphaFoldDB" id="A0A6A6X7R5"/>
<dbReference type="PROSITE" id="PS51678">
    <property type="entry name" value="SAM_MT_PRMT"/>
    <property type="match status" value="1"/>
</dbReference>
<dbReference type="InterPro" id="IPR036236">
    <property type="entry name" value="Znf_C2H2_sf"/>
</dbReference>
<dbReference type="Gene3D" id="3.40.50.150">
    <property type="entry name" value="Vaccinia Virus protein VP39"/>
    <property type="match status" value="1"/>
</dbReference>
<dbReference type="GO" id="GO:0042054">
    <property type="term" value="F:histone methyltransferase activity"/>
    <property type="evidence" value="ECO:0007669"/>
    <property type="project" value="TreeGrafter"/>
</dbReference>
<gene>
    <name evidence="9" type="ORF">K505DRAFT_418790</name>
</gene>
<dbReference type="OrthoDB" id="7848332at2759"/>
<dbReference type="EMBL" id="MU001994">
    <property type="protein sequence ID" value="KAF2791947.1"/>
    <property type="molecule type" value="Genomic_DNA"/>
</dbReference>
<name>A0A6A6X7R5_9PLEO</name>
<evidence type="ECO:0000313" key="9">
    <source>
        <dbReference type="EMBL" id="KAF2791947.1"/>
    </source>
</evidence>
<keyword evidence="2 7" id="KW-0489">Methyltransferase</keyword>
<dbReference type="Pfam" id="PF06325">
    <property type="entry name" value="PrmA"/>
    <property type="match status" value="1"/>
</dbReference>
<evidence type="ECO:0000256" key="4">
    <source>
        <dbReference type="ARBA" id="ARBA00022691"/>
    </source>
</evidence>
<comment type="catalytic activity">
    <reaction evidence="6">
        <text>L-arginyl-[protein] + S-adenosyl-L-methionine = N(omega)-methyl-L-arginyl-[protein] + S-adenosyl-L-homocysteine + H(+)</text>
        <dbReference type="Rhea" id="RHEA:48100"/>
        <dbReference type="Rhea" id="RHEA-COMP:10532"/>
        <dbReference type="Rhea" id="RHEA-COMP:11990"/>
        <dbReference type="ChEBI" id="CHEBI:15378"/>
        <dbReference type="ChEBI" id="CHEBI:29965"/>
        <dbReference type="ChEBI" id="CHEBI:57856"/>
        <dbReference type="ChEBI" id="CHEBI:59789"/>
        <dbReference type="ChEBI" id="CHEBI:65280"/>
    </reaction>
    <physiologicalReaction direction="left-to-right" evidence="6">
        <dbReference type="Rhea" id="RHEA:48101"/>
    </physiologicalReaction>
</comment>
<keyword evidence="3 7" id="KW-0808">Transferase</keyword>
<dbReference type="GO" id="GO:0035242">
    <property type="term" value="F:protein-arginine omega-N asymmetric methyltransferase activity"/>
    <property type="evidence" value="ECO:0007669"/>
    <property type="project" value="UniProtKB-EC"/>
</dbReference>
<evidence type="ECO:0000313" key="10">
    <source>
        <dbReference type="Proteomes" id="UP000799757"/>
    </source>
</evidence>
<dbReference type="InterPro" id="IPR055135">
    <property type="entry name" value="PRMT_dom"/>
</dbReference>
<dbReference type="GO" id="GO:0032259">
    <property type="term" value="P:methylation"/>
    <property type="evidence" value="ECO:0007669"/>
    <property type="project" value="UniProtKB-KW"/>
</dbReference>
<evidence type="ECO:0000256" key="6">
    <source>
        <dbReference type="ARBA" id="ARBA00049303"/>
    </source>
</evidence>
<evidence type="ECO:0000256" key="3">
    <source>
        <dbReference type="ARBA" id="ARBA00022679"/>
    </source>
</evidence>
<dbReference type="InterPro" id="IPR029063">
    <property type="entry name" value="SAM-dependent_MTases_sf"/>
</dbReference>
<evidence type="ECO:0000256" key="5">
    <source>
        <dbReference type="ARBA" id="ARBA00047384"/>
    </source>
</evidence>
<evidence type="ECO:0000256" key="2">
    <source>
        <dbReference type="ARBA" id="ARBA00022603"/>
    </source>
</evidence>
<dbReference type="CDD" id="cd02440">
    <property type="entry name" value="AdoMet_MTases"/>
    <property type="match status" value="1"/>
</dbReference>
<dbReference type="PROSITE" id="PS00028">
    <property type="entry name" value="ZINC_FINGER_C2H2_1"/>
    <property type="match status" value="1"/>
</dbReference>
<dbReference type="PANTHER" id="PTHR11006">
    <property type="entry name" value="PROTEIN ARGININE N-METHYLTRANSFERASE"/>
    <property type="match status" value="1"/>
</dbReference>
<dbReference type="PANTHER" id="PTHR11006:SF123">
    <property type="entry name" value="RIBOSOMAL PROTEIN ARGININE N-METHYLTRANSFERASE RMT3"/>
    <property type="match status" value="1"/>
</dbReference>
<evidence type="ECO:0000256" key="1">
    <source>
        <dbReference type="ARBA" id="ARBA00011925"/>
    </source>
</evidence>
<dbReference type="GO" id="GO:0005634">
    <property type="term" value="C:nucleus"/>
    <property type="evidence" value="ECO:0007669"/>
    <property type="project" value="TreeGrafter"/>
</dbReference>
<dbReference type="SUPFAM" id="SSF57667">
    <property type="entry name" value="beta-beta-alpha zinc fingers"/>
    <property type="match status" value="1"/>
</dbReference>
<comment type="catalytic activity">
    <reaction evidence="5">
        <text>L-arginyl-[protein] + 2 S-adenosyl-L-methionine = N(omega),N(omega)-dimethyl-L-arginyl-[protein] + 2 S-adenosyl-L-homocysteine + 2 H(+)</text>
        <dbReference type="Rhea" id="RHEA:48096"/>
        <dbReference type="Rhea" id="RHEA-COMP:10532"/>
        <dbReference type="Rhea" id="RHEA-COMP:11991"/>
        <dbReference type="ChEBI" id="CHEBI:15378"/>
        <dbReference type="ChEBI" id="CHEBI:29965"/>
        <dbReference type="ChEBI" id="CHEBI:57856"/>
        <dbReference type="ChEBI" id="CHEBI:59789"/>
        <dbReference type="ChEBI" id="CHEBI:61897"/>
        <dbReference type="EC" id="2.1.1.319"/>
    </reaction>
    <physiologicalReaction direction="left-to-right" evidence="5">
        <dbReference type="Rhea" id="RHEA:48097"/>
    </physiologicalReaction>
</comment>
<sequence>MSDSDSDVASSVGDIIEEISEPDTTTFKCLFCEKEWNRVPEMFSHCQSEHKFHVEGSIKNLGPTCDDLTIIKLINFLRVEAQKGIDPATITVTSETLADDKYLQPTLPDDALLFEMGDFMPDFNEGDKPRDYDEYEAALQKKVPDDLEKITLDDHRDTSYFESYKGAGIHREMIEDRVRTEGYKDFIEKHAELFKGKTVLDVGCGTGILSLFCARAGAKKVFAVDNSDIAMRAKEIVTKNGYQDRVEVIQGKIEDFHTQRLIGAGKVDIIVSEWMGYGLLFEGMLDSVLRARDLYLKEGGLMVPSHCTLRVAPVSDSDWIAEQTGEKFWKDVYGFDFSPMLSGGLLGDRDIGVYDVPKTAICGSASTFYTIDIASITVKELDFTAPFSVTLDRDLDSLDAFAIWFDTFFLPPGSKQDLEAGDVLNWGKNGEEGGAFSTGPVGTPTHWHQAVLLLKKEDRVRGLKNGSTLKGSITYKKERRDVRGIVVDVTWEGEGKEGPVSGTLSRTMA</sequence>
<dbReference type="Pfam" id="PF22528">
    <property type="entry name" value="PRMT_C"/>
    <property type="match status" value="1"/>
</dbReference>
<dbReference type="InterPro" id="IPR025799">
    <property type="entry name" value="Arg_MeTrfase"/>
</dbReference>
<dbReference type="SUPFAM" id="SSF53335">
    <property type="entry name" value="S-adenosyl-L-methionine-dependent methyltransferases"/>
    <property type="match status" value="1"/>
</dbReference>
<dbReference type="Gene3D" id="2.70.160.11">
    <property type="entry name" value="Hnrnp arginine n-methyltransferase1"/>
    <property type="match status" value="1"/>
</dbReference>
<reference evidence="9" key="1">
    <citation type="journal article" date="2020" name="Stud. Mycol.">
        <title>101 Dothideomycetes genomes: a test case for predicting lifestyles and emergence of pathogens.</title>
        <authorList>
            <person name="Haridas S."/>
            <person name="Albert R."/>
            <person name="Binder M."/>
            <person name="Bloem J."/>
            <person name="Labutti K."/>
            <person name="Salamov A."/>
            <person name="Andreopoulos B."/>
            <person name="Baker S."/>
            <person name="Barry K."/>
            <person name="Bills G."/>
            <person name="Bluhm B."/>
            <person name="Cannon C."/>
            <person name="Castanera R."/>
            <person name="Culley D."/>
            <person name="Daum C."/>
            <person name="Ezra D."/>
            <person name="Gonzalez J."/>
            <person name="Henrissat B."/>
            <person name="Kuo A."/>
            <person name="Liang C."/>
            <person name="Lipzen A."/>
            <person name="Lutzoni F."/>
            <person name="Magnuson J."/>
            <person name="Mondo S."/>
            <person name="Nolan M."/>
            <person name="Ohm R."/>
            <person name="Pangilinan J."/>
            <person name="Park H.-J."/>
            <person name="Ramirez L."/>
            <person name="Alfaro M."/>
            <person name="Sun H."/>
            <person name="Tritt A."/>
            <person name="Yoshinaga Y."/>
            <person name="Zwiers L.-H."/>
            <person name="Turgeon B."/>
            <person name="Goodwin S."/>
            <person name="Spatafora J."/>
            <person name="Crous P."/>
            <person name="Grigoriev I."/>
        </authorList>
    </citation>
    <scope>NUCLEOTIDE SEQUENCE</scope>
    <source>
        <strain evidence="9">CBS 109.77</strain>
    </source>
</reference>
<proteinExistence type="predicted"/>
<evidence type="ECO:0000259" key="8">
    <source>
        <dbReference type="PROSITE" id="PS00028"/>
    </source>
</evidence>
<dbReference type="Proteomes" id="UP000799757">
    <property type="component" value="Unassembled WGS sequence"/>
</dbReference>
<evidence type="ECO:0000256" key="7">
    <source>
        <dbReference type="PROSITE-ProRule" id="PRU01015"/>
    </source>
</evidence>
<organism evidence="9 10">
    <name type="scientific">Melanomma pulvis-pyrius CBS 109.77</name>
    <dbReference type="NCBI Taxonomy" id="1314802"/>
    <lineage>
        <taxon>Eukaryota</taxon>
        <taxon>Fungi</taxon>
        <taxon>Dikarya</taxon>
        <taxon>Ascomycota</taxon>
        <taxon>Pezizomycotina</taxon>
        <taxon>Dothideomycetes</taxon>
        <taxon>Pleosporomycetidae</taxon>
        <taxon>Pleosporales</taxon>
        <taxon>Melanommataceae</taxon>
        <taxon>Melanomma</taxon>
    </lineage>
</organism>
<accession>A0A6A6X7R5</accession>
<dbReference type="EC" id="2.1.1.319" evidence="1"/>
<feature type="domain" description="C2H2-type" evidence="8">
    <location>
        <begin position="29"/>
        <end position="50"/>
    </location>
</feature>
<keyword evidence="4 7" id="KW-0949">S-adenosyl-L-methionine</keyword>